<evidence type="ECO:0000256" key="3">
    <source>
        <dbReference type="HAMAP-Rule" id="MF_01488"/>
    </source>
</evidence>
<reference evidence="6" key="1">
    <citation type="journal article" date="2019" name="Int. J. Syst. Evol. Microbiol.">
        <title>The Global Catalogue of Microorganisms (GCM) 10K type strain sequencing project: providing services to taxonomists for standard genome sequencing and annotation.</title>
        <authorList>
            <consortium name="The Broad Institute Genomics Platform"/>
            <consortium name="The Broad Institute Genome Sequencing Center for Infectious Disease"/>
            <person name="Wu L."/>
            <person name="Ma J."/>
        </authorList>
    </citation>
    <scope>NUCLEOTIDE SEQUENCE [LARGE SCALE GENOMIC DNA]</scope>
    <source>
        <strain evidence="6">KCTC 52239</strain>
    </source>
</reference>
<protein>
    <recommendedName>
        <fullName evidence="3">ATP-dependent RecD2 DNA helicase</fullName>
        <ecNumber evidence="3">5.6.2.3</ecNumber>
    </recommendedName>
    <alternativeName>
        <fullName evidence="3">DNA 5'-3' helicase subunit RecD2</fullName>
    </alternativeName>
</protein>
<keyword evidence="2 3" id="KW-0067">ATP-binding</keyword>
<dbReference type="Proteomes" id="UP001595557">
    <property type="component" value="Unassembled WGS sequence"/>
</dbReference>
<keyword evidence="3" id="KW-0238">DNA-binding</keyword>
<dbReference type="SUPFAM" id="SSF47781">
    <property type="entry name" value="RuvA domain 2-like"/>
    <property type="match status" value="1"/>
</dbReference>
<keyword evidence="3" id="KW-0413">Isomerase</keyword>
<dbReference type="InterPro" id="IPR006345">
    <property type="entry name" value="RecD2"/>
</dbReference>
<sequence>MSTITPETHSSTEVLAGLVERVTFHSPESGFCVLRVKARGHRDLITVVGHAAMISAGEWITASGAWLNDRTHGLQFKAQFLKTSAPSSIEGIEKYLGSGMIRGIGPVYARRLVKAFGKDVFDIIEAEPERLREVGGIGAVRAAKITAGWADQKAIREIMVFLHGHGVGTARAVRIFKTYGTDAVQVMSENPYRLARDIRGIGFRTADLIAGKLGIEKTASIRVRAGVSFALSEAMGDGHCGLPRTDLTALAEKLLEVPQTLIESAIGDELAEGSVTEDRVGEADCIFLTGLYQAERAIAGHLLRLSAGPLPWPAIDADRALPWIEQKTGLSLAASQAEAIRLALRSKVTVITGGPGVGKTTIVNAILRILAAKGVKLLLAAPTGRAAKRMTETTGLEAKTIHRLLEFDPKAFAFKRNEESPLDCDLLVVDESSMVDVPLMQSLMKALPTAAALLMVGDIDQLPSVGPGQVLADIIGSGAVPVVRLTEVFRQAAQSKIITTAHAINAGRLPDLIPPEGDADFYFVPARDPEQAVTRIVELVSRRIPRRFGLDPIRDIQVLCPMNRGGVGARSLNIELQKALNPPGEKKVERFGWTFAPGDKVMQVENDYDKEVYNGDIGTIEDVDADDGEVAINFDGRTVTFAFGELDTLVPAYAATIHKSQGSEYPAVVIPVMTQHYTMLQRNLLYTGVTRGRKLVVLVGQKKAVAIAVKNVSGRRRWSKLDEWLATERLAKGGLGSEIRDAD</sequence>
<dbReference type="Gene3D" id="1.10.10.2220">
    <property type="match status" value="1"/>
</dbReference>
<dbReference type="CDD" id="cd18809">
    <property type="entry name" value="SF1_C_RecD"/>
    <property type="match status" value="1"/>
</dbReference>
<dbReference type="InterPro" id="IPR027417">
    <property type="entry name" value="P-loop_NTPase"/>
</dbReference>
<dbReference type="NCBIfam" id="TIGR01448">
    <property type="entry name" value="recD_rel"/>
    <property type="match status" value="1"/>
</dbReference>
<dbReference type="Pfam" id="PF23139">
    <property type="entry name" value="OB_YrrC"/>
    <property type="match status" value="1"/>
</dbReference>
<dbReference type="Gene3D" id="2.30.30.940">
    <property type="match status" value="1"/>
</dbReference>
<dbReference type="Gene3D" id="1.10.150.20">
    <property type="entry name" value="5' to 3' exonuclease, C-terminal subdomain"/>
    <property type="match status" value="1"/>
</dbReference>
<dbReference type="InterPro" id="IPR029493">
    <property type="entry name" value="RecD2-like_HHH"/>
</dbReference>
<dbReference type="Pfam" id="PF14490">
    <property type="entry name" value="HHH_RecD2"/>
    <property type="match status" value="1"/>
</dbReference>
<dbReference type="Gene3D" id="3.40.50.300">
    <property type="entry name" value="P-loop containing nucleotide triphosphate hydrolases"/>
    <property type="match status" value="2"/>
</dbReference>
<dbReference type="InterPro" id="IPR003593">
    <property type="entry name" value="AAA+_ATPase"/>
</dbReference>
<dbReference type="HAMAP" id="MF_01488">
    <property type="entry name" value="RecD2"/>
    <property type="match status" value="1"/>
</dbReference>
<dbReference type="SUPFAM" id="SSF52540">
    <property type="entry name" value="P-loop containing nucleoside triphosphate hydrolases"/>
    <property type="match status" value="2"/>
</dbReference>
<dbReference type="PANTHER" id="PTHR43788">
    <property type="entry name" value="DNA2/NAM7 HELICASE FAMILY MEMBER"/>
    <property type="match status" value="1"/>
</dbReference>
<keyword evidence="3" id="KW-0347">Helicase</keyword>
<dbReference type="InterPro" id="IPR055446">
    <property type="entry name" value="RecD2_N_OB"/>
</dbReference>
<proteinExistence type="inferred from homology"/>
<name>A0ABV7IFQ4_9RHOB</name>
<dbReference type="InterPro" id="IPR050534">
    <property type="entry name" value="Coronavir_polyprotein_1ab"/>
</dbReference>
<dbReference type="CDD" id="cd17933">
    <property type="entry name" value="DEXSc_RecD-like"/>
    <property type="match status" value="1"/>
</dbReference>
<gene>
    <name evidence="3" type="primary">recD2</name>
    <name evidence="5" type="ORF">ACFOD7_07140</name>
</gene>
<dbReference type="InterPro" id="IPR027785">
    <property type="entry name" value="UvrD-like_helicase_C"/>
</dbReference>
<feature type="binding site" evidence="3">
    <location>
        <begin position="356"/>
        <end position="360"/>
    </location>
    <ligand>
        <name>ATP</name>
        <dbReference type="ChEBI" id="CHEBI:30616"/>
    </ligand>
</feature>
<dbReference type="SMART" id="SM00382">
    <property type="entry name" value="AAA"/>
    <property type="match status" value="1"/>
</dbReference>
<keyword evidence="3" id="KW-0378">Hydrolase</keyword>
<comment type="catalytic activity">
    <reaction evidence="3">
        <text>ATP + H2O = ADP + phosphate + H(+)</text>
        <dbReference type="Rhea" id="RHEA:13065"/>
        <dbReference type="ChEBI" id="CHEBI:15377"/>
        <dbReference type="ChEBI" id="CHEBI:15378"/>
        <dbReference type="ChEBI" id="CHEBI:30616"/>
        <dbReference type="ChEBI" id="CHEBI:43474"/>
        <dbReference type="ChEBI" id="CHEBI:456216"/>
        <dbReference type="EC" id="5.6.2.3"/>
    </reaction>
</comment>
<dbReference type="InterPro" id="IPR041451">
    <property type="entry name" value="RecD2_SH13"/>
</dbReference>
<keyword evidence="1 3" id="KW-0547">Nucleotide-binding</keyword>
<dbReference type="RefSeq" id="WP_377706913.1">
    <property type="nucleotide sequence ID" value="NZ_JBHRTE010000032.1"/>
</dbReference>
<evidence type="ECO:0000256" key="1">
    <source>
        <dbReference type="ARBA" id="ARBA00022741"/>
    </source>
</evidence>
<accession>A0ABV7IFQ4</accession>
<evidence type="ECO:0000313" key="5">
    <source>
        <dbReference type="EMBL" id="MFC3167820.1"/>
    </source>
</evidence>
<evidence type="ECO:0000256" key="2">
    <source>
        <dbReference type="ARBA" id="ARBA00022840"/>
    </source>
</evidence>
<organism evidence="5 6">
    <name type="scientific">Paracoccus fontiphilus</name>
    <dbReference type="NCBI Taxonomy" id="1815556"/>
    <lineage>
        <taxon>Bacteria</taxon>
        <taxon>Pseudomonadati</taxon>
        <taxon>Pseudomonadota</taxon>
        <taxon>Alphaproteobacteria</taxon>
        <taxon>Rhodobacterales</taxon>
        <taxon>Paracoccaceae</taxon>
        <taxon>Paracoccus</taxon>
    </lineage>
</organism>
<dbReference type="PANTHER" id="PTHR43788:SF6">
    <property type="entry name" value="DNA HELICASE B"/>
    <property type="match status" value="1"/>
</dbReference>
<keyword evidence="6" id="KW-1185">Reference proteome</keyword>
<dbReference type="Pfam" id="PF14520">
    <property type="entry name" value="HHH_5"/>
    <property type="match status" value="1"/>
</dbReference>
<dbReference type="EC" id="5.6.2.3" evidence="3"/>
<dbReference type="EMBL" id="JBHRTE010000032">
    <property type="protein sequence ID" value="MFC3167820.1"/>
    <property type="molecule type" value="Genomic_DNA"/>
</dbReference>
<evidence type="ECO:0000313" key="6">
    <source>
        <dbReference type="Proteomes" id="UP001595557"/>
    </source>
</evidence>
<dbReference type="Pfam" id="PF13245">
    <property type="entry name" value="AAA_19"/>
    <property type="match status" value="1"/>
</dbReference>
<comment type="caution">
    <text evidence="5">The sequence shown here is derived from an EMBL/GenBank/DDBJ whole genome shotgun (WGS) entry which is preliminary data.</text>
</comment>
<evidence type="ECO:0000259" key="4">
    <source>
        <dbReference type="SMART" id="SM00382"/>
    </source>
</evidence>
<comment type="function">
    <text evidence="3">DNA-dependent ATPase and ATP-dependent 5'-3' DNA helicase. Has no activity on blunt DNA or DNA with 3'-overhangs, requires at least 10 bases of 5'-ssDNA for helicase activity.</text>
</comment>
<dbReference type="Pfam" id="PF18335">
    <property type="entry name" value="SH3_13"/>
    <property type="match status" value="1"/>
</dbReference>
<dbReference type="Pfam" id="PF13538">
    <property type="entry name" value="UvrD_C_2"/>
    <property type="match status" value="1"/>
</dbReference>
<dbReference type="InterPro" id="IPR010994">
    <property type="entry name" value="RuvA_2-like"/>
</dbReference>
<comment type="similarity">
    <text evidence="3">Belongs to the RecD family. RecD2 subfamily.</text>
</comment>
<feature type="domain" description="AAA+ ATPase" evidence="4">
    <location>
        <begin position="345"/>
        <end position="527"/>
    </location>
</feature>